<evidence type="ECO:0000256" key="2">
    <source>
        <dbReference type="ARBA" id="ARBA00022527"/>
    </source>
</evidence>
<comment type="similarity">
    <text evidence="1">Belongs to the protein kinase superfamily. STE Ser/Thr protein kinase family. MAP kinase kinase kinase subfamily.</text>
</comment>
<keyword evidence="5" id="KW-0418">Kinase</keyword>
<dbReference type="SMART" id="SM00220">
    <property type="entry name" value="S_TKc"/>
    <property type="match status" value="1"/>
</dbReference>
<dbReference type="GO" id="GO:0043123">
    <property type="term" value="P:positive regulation of canonical NF-kappaB signal transduction"/>
    <property type="evidence" value="ECO:0007669"/>
    <property type="project" value="TreeGrafter"/>
</dbReference>
<dbReference type="Gene3D" id="1.10.510.10">
    <property type="entry name" value="Transferase(Phosphotransferase) domain 1"/>
    <property type="match status" value="1"/>
</dbReference>
<evidence type="ECO:0000256" key="7">
    <source>
        <dbReference type="PROSITE-ProRule" id="PRU10141"/>
    </source>
</evidence>
<proteinExistence type="inferred from homology"/>
<evidence type="ECO:0000256" key="3">
    <source>
        <dbReference type="ARBA" id="ARBA00022679"/>
    </source>
</evidence>
<evidence type="ECO:0000313" key="10">
    <source>
        <dbReference type="EMBL" id="CAI5437960.1"/>
    </source>
</evidence>
<dbReference type="GO" id="GO:0007254">
    <property type="term" value="P:JNK cascade"/>
    <property type="evidence" value="ECO:0007669"/>
    <property type="project" value="TreeGrafter"/>
</dbReference>
<keyword evidence="4 7" id="KW-0547">Nucleotide-binding</keyword>
<dbReference type="GO" id="GO:0005524">
    <property type="term" value="F:ATP binding"/>
    <property type="evidence" value="ECO:0007669"/>
    <property type="project" value="UniProtKB-UniRule"/>
</dbReference>
<dbReference type="PRINTS" id="PR00109">
    <property type="entry name" value="TYRKINASE"/>
</dbReference>
<dbReference type="InterPro" id="IPR011009">
    <property type="entry name" value="Kinase-like_dom_sf"/>
</dbReference>
<dbReference type="PANTHER" id="PTHR46716:SF1">
    <property type="entry name" value="MITOGEN-ACTIVATED PROTEIN KINASE KINASE KINASE 7"/>
    <property type="match status" value="1"/>
</dbReference>
<evidence type="ECO:0000313" key="11">
    <source>
        <dbReference type="Proteomes" id="UP001152747"/>
    </source>
</evidence>
<keyword evidence="3" id="KW-0808">Transferase</keyword>
<dbReference type="SUPFAM" id="SSF56112">
    <property type="entry name" value="Protein kinase-like (PK-like)"/>
    <property type="match status" value="1"/>
</dbReference>
<dbReference type="PROSITE" id="PS00107">
    <property type="entry name" value="PROTEIN_KINASE_ATP"/>
    <property type="match status" value="1"/>
</dbReference>
<dbReference type="Proteomes" id="UP001152747">
    <property type="component" value="Unassembled WGS sequence"/>
</dbReference>
<evidence type="ECO:0000256" key="8">
    <source>
        <dbReference type="SAM" id="MobiDB-lite"/>
    </source>
</evidence>
<comment type="caution">
    <text evidence="10">The sequence shown here is derived from an EMBL/GenBank/DDBJ whole genome shotgun (WGS) entry which is preliminary data.</text>
</comment>
<evidence type="ECO:0000256" key="4">
    <source>
        <dbReference type="ARBA" id="ARBA00022741"/>
    </source>
</evidence>
<evidence type="ECO:0000256" key="1">
    <source>
        <dbReference type="ARBA" id="ARBA00006529"/>
    </source>
</evidence>
<keyword evidence="2" id="KW-0723">Serine/threonine-protein kinase</keyword>
<dbReference type="InterPro" id="IPR000719">
    <property type="entry name" value="Prot_kinase_dom"/>
</dbReference>
<name>A0A9P1MT66_9PELO</name>
<dbReference type="Pfam" id="PF00069">
    <property type="entry name" value="Pkinase"/>
    <property type="match status" value="1"/>
</dbReference>
<dbReference type="EMBL" id="CANHGI010000001">
    <property type="protein sequence ID" value="CAI5437960.1"/>
    <property type="molecule type" value="Genomic_DNA"/>
</dbReference>
<gene>
    <name evidence="10" type="ORF">CAMP_LOCUS597</name>
</gene>
<dbReference type="InterPro" id="IPR017441">
    <property type="entry name" value="Protein_kinase_ATP_BS"/>
</dbReference>
<accession>A0A9P1MT66</accession>
<feature type="binding site" evidence="7">
    <location>
        <position position="59"/>
    </location>
    <ligand>
        <name>ATP</name>
        <dbReference type="ChEBI" id="CHEBI:30616"/>
    </ligand>
</feature>
<reference evidence="10" key="1">
    <citation type="submission" date="2022-11" db="EMBL/GenBank/DDBJ databases">
        <authorList>
            <person name="Kikuchi T."/>
        </authorList>
    </citation>
    <scope>NUCLEOTIDE SEQUENCE</scope>
    <source>
        <strain evidence="10">PS1010</strain>
    </source>
</reference>
<feature type="region of interest" description="Disordered" evidence="8">
    <location>
        <begin position="343"/>
        <end position="368"/>
    </location>
</feature>
<keyword evidence="6 7" id="KW-0067">ATP-binding</keyword>
<dbReference type="GO" id="GO:0006955">
    <property type="term" value="P:immune response"/>
    <property type="evidence" value="ECO:0007669"/>
    <property type="project" value="TreeGrafter"/>
</dbReference>
<organism evidence="10 11">
    <name type="scientific">Caenorhabditis angaria</name>
    <dbReference type="NCBI Taxonomy" id="860376"/>
    <lineage>
        <taxon>Eukaryota</taxon>
        <taxon>Metazoa</taxon>
        <taxon>Ecdysozoa</taxon>
        <taxon>Nematoda</taxon>
        <taxon>Chromadorea</taxon>
        <taxon>Rhabditida</taxon>
        <taxon>Rhabditina</taxon>
        <taxon>Rhabditomorpha</taxon>
        <taxon>Rhabditoidea</taxon>
        <taxon>Rhabditidae</taxon>
        <taxon>Peloderinae</taxon>
        <taxon>Caenorhabditis</taxon>
    </lineage>
</organism>
<protein>
    <recommendedName>
        <fullName evidence="9">Protein kinase domain-containing protein</fullName>
    </recommendedName>
</protein>
<sequence length="428" mass="48689">MNSPAKRESSIFDTTEIPVIKSDQIKGTGKSLGCGTYGYVEKAIYKPTPTSEAIDVAIKYASNQKYTRTLINEAKIMMTLMEHPNVISIYGIYKIDANRCGLVMEYMDCQSLAELLHNNNIQYTISHFASWMLQLCSAVEFFHSYNQIHRDLKVQNILLCDHYRTLKLCDFGTYTALKSTMTVGLGTPVTMSPEVMRGDKKYDMKSDIYSIGIIMWQILSRQEPYPNVDSLAQLVYHVAGNNNRPAELQCSYILSGFYKRCWHQNPEIRPTSKEAVEYFTLLKKEYPHGDVPLKIGKAEDHLDVSNRKNHRRTGSDTFGIIDSDSEIPGLRGVRSQSVAAIITPSRPAPPPPTTSTLSSFQDPSLKPVEPDVRDPLSFQIYKDHMVELETFRNIKQLQQTILNSKHEKLKKWQLLEQLKILEAASQHL</sequence>
<dbReference type="OrthoDB" id="10013149at2759"/>
<feature type="domain" description="Protein kinase" evidence="9">
    <location>
        <begin position="26"/>
        <end position="281"/>
    </location>
</feature>
<dbReference type="InterPro" id="IPR001245">
    <property type="entry name" value="Ser-Thr/Tyr_kinase_cat_dom"/>
</dbReference>
<evidence type="ECO:0000256" key="6">
    <source>
        <dbReference type="ARBA" id="ARBA00022840"/>
    </source>
</evidence>
<dbReference type="AlphaFoldDB" id="A0A9P1MT66"/>
<dbReference type="PANTHER" id="PTHR46716">
    <property type="entry name" value="MITOGEN-ACTIVATED PROTEIN KINASE KINASE KINASE 7"/>
    <property type="match status" value="1"/>
</dbReference>
<evidence type="ECO:0000259" key="9">
    <source>
        <dbReference type="PROSITE" id="PS50011"/>
    </source>
</evidence>
<evidence type="ECO:0000256" key="5">
    <source>
        <dbReference type="ARBA" id="ARBA00022777"/>
    </source>
</evidence>
<dbReference type="GO" id="GO:0004709">
    <property type="term" value="F:MAP kinase kinase kinase activity"/>
    <property type="evidence" value="ECO:0007669"/>
    <property type="project" value="TreeGrafter"/>
</dbReference>
<dbReference type="PROSITE" id="PS50011">
    <property type="entry name" value="PROTEIN_KINASE_DOM"/>
    <property type="match status" value="1"/>
</dbReference>
<keyword evidence="11" id="KW-1185">Reference proteome</keyword>